<accession>A0ABV4HDL7</accession>
<gene>
    <name evidence="1" type="ORF">ABTW24_13380</name>
</gene>
<evidence type="ECO:0000313" key="1">
    <source>
        <dbReference type="EMBL" id="MEZ0452589.1"/>
    </source>
</evidence>
<organism evidence="1 2">
    <name type="scientific">Sphingobacterium thalpophilum</name>
    <dbReference type="NCBI Taxonomy" id="259"/>
    <lineage>
        <taxon>Bacteria</taxon>
        <taxon>Pseudomonadati</taxon>
        <taxon>Bacteroidota</taxon>
        <taxon>Sphingobacteriia</taxon>
        <taxon>Sphingobacteriales</taxon>
        <taxon>Sphingobacteriaceae</taxon>
        <taxon>Sphingobacterium</taxon>
    </lineage>
</organism>
<dbReference type="Proteomes" id="UP001566204">
    <property type="component" value="Unassembled WGS sequence"/>
</dbReference>
<sequence length="90" mass="10305">MKISQILAKQSETKVTQAKKLAFRELEEFERKGNFVAYVDEGTESYDVNIQLDKDIIVGHSCDCGRRETYCIHQMYPSYQVHIDLGSLSG</sequence>
<protein>
    <recommendedName>
        <fullName evidence="3">SWIM-type domain-containing protein</fullName>
    </recommendedName>
</protein>
<evidence type="ECO:0008006" key="3">
    <source>
        <dbReference type="Google" id="ProtNLM"/>
    </source>
</evidence>
<evidence type="ECO:0000313" key="2">
    <source>
        <dbReference type="Proteomes" id="UP001566204"/>
    </source>
</evidence>
<comment type="caution">
    <text evidence="1">The sequence shown here is derived from an EMBL/GenBank/DDBJ whole genome shotgun (WGS) entry which is preliminary data.</text>
</comment>
<dbReference type="EMBL" id="JBEOQB010000003">
    <property type="protein sequence ID" value="MEZ0452589.1"/>
    <property type="molecule type" value="Genomic_DNA"/>
</dbReference>
<proteinExistence type="predicted"/>
<keyword evidence="2" id="KW-1185">Reference proteome</keyword>
<dbReference type="RefSeq" id="WP_370480754.1">
    <property type="nucleotide sequence ID" value="NZ_JBEOQA010000001.1"/>
</dbReference>
<reference evidence="1 2" key="1">
    <citation type="submission" date="2024-06" db="EMBL/GenBank/DDBJ databases">
        <title>Soil Sphingobacterium thalpophilum.</title>
        <authorList>
            <person name="Yang J."/>
            <person name="Li J."/>
        </authorList>
    </citation>
    <scope>NUCLEOTIDE SEQUENCE [LARGE SCALE GENOMIC DNA]</scope>
    <source>
        <strain evidence="1 2">22g91tb</strain>
    </source>
</reference>
<name>A0ABV4HDL7_9SPHI</name>